<dbReference type="OrthoDB" id="9804353at2"/>
<dbReference type="AlphaFoldDB" id="A0A371PJQ8"/>
<evidence type="ECO:0000313" key="9">
    <source>
        <dbReference type="EMBL" id="REK76441.1"/>
    </source>
</evidence>
<keyword evidence="3" id="KW-1003">Cell membrane</keyword>
<evidence type="ECO:0000256" key="6">
    <source>
        <dbReference type="ARBA" id="ARBA00023136"/>
    </source>
</evidence>
<dbReference type="PROSITE" id="PS51257">
    <property type="entry name" value="PROKAR_LIPOPROTEIN"/>
    <property type="match status" value="1"/>
</dbReference>
<dbReference type="SUPFAM" id="SSF161098">
    <property type="entry name" value="MetI-like"/>
    <property type="match status" value="1"/>
</dbReference>
<dbReference type="CDD" id="cd06261">
    <property type="entry name" value="TM_PBP2"/>
    <property type="match status" value="1"/>
</dbReference>
<keyword evidence="6 7" id="KW-0472">Membrane</keyword>
<dbReference type="PANTHER" id="PTHR30151:SF20">
    <property type="entry name" value="ABC TRANSPORTER PERMEASE PROTEIN HI_0355-RELATED"/>
    <property type="match status" value="1"/>
</dbReference>
<dbReference type="PROSITE" id="PS50928">
    <property type="entry name" value="ABC_TM1"/>
    <property type="match status" value="1"/>
</dbReference>
<keyword evidence="4 7" id="KW-0812">Transmembrane</keyword>
<comment type="subcellular location">
    <subcellularLocation>
        <location evidence="1 7">Cell membrane</location>
        <topology evidence="1 7">Multi-pass membrane protein</topology>
    </subcellularLocation>
</comment>
<evidence type="ECO:0000313" key="10">
    <source>
        <dbReference type="Proteomes" id="UP000261905"/>
    </source>
</evidence>
<comment type="caution">
    <text evidence="9">The sequence shown here is derived from an EMBL/GenBank/DDBJ whole genome shotgun (WGS) entry which is preliminary data.</text>
</comment>
<proteinExistence type="inferred from homology"/>
<dbReference type="GO" id="GO:0005886">
    <property type="term" value="C:plasma membrane"/>
    <property type="evidence" value="ECO:0007669"/>
    <property type="project" value="UniProtKB-SubCell"/>
</dbReference>
<feature type="domain" description="ABC transmembrane type-1" evidence="8">
    <location>
        <begin position="62"/>
        <end position="242"/>
    </location>
</feature>
<dbReference type="Gene3D" id="1.10.3720.10">
    <property type="entry name" value="MetI-like"/>
    <property type="match status" value="1"/>
</dbReference>
<accession>A0A371PJQ8</accession>
<evidence type="ECO:0000256" key="2">
    <source>
        <dbReference type="ARBA" id="ARBA00022448"/>
    </source>
</evidence>
<keyword evidence="10" id="KW-1185">Reference proteome</keyword>
<evidence type="ECO:0000256" key="1">
    <source>
        <dbReference type="ARBA" id="ARBA00004651"/>
    </source>
</evidence>
<sequence>MDNKRNLWSRVWPPALVLGILLACWQAAVSFALVKDWMIPSPVNVVKAAFASNVWPRLMEHTGATLGLTAIGFAGGTAAGFVLAALLHLLPGVRRGIYPLLILSQNVPIIILGPIMTMLFGYGLLPKALLVMLVCFFPVCIAMLGGLTGTDESLRNYMRMIGSGKWTLFWRLELPSALQSLFSGLKIAASYSVLSATFAEMLSPKMGLGGYMVLSTRGYMPERAFASAILIIMISLTLFGLIALLERAVIRWRPGKGETGRHVGS</sequence>
<dbReference type="InterPro" id="IPR000515">
    <property type="entry name" value="MetI-like"/>
</dbReference>
<feature type="transmembrane region" description="Helical" evidence="7">
    <location>
        <begin position="66"/>
        <end position="90"/>
    </location>
</feature>
<organism evidence="9 10">
    <name type="scientific">Paenibacillus paeoniae</name>
    <dbReference type="NCBI Taxonomy" id="2292705"/>
    <lineage>
        <taxon>Bacteria</taxon>
        <taxon>Bacillati</taxon>
        <taxon>Bacillota</taxon>
        <taxon>Bacilli</taxon>
        <taxon>Bacillales</taxon>
        <taxon>Paenibacillaceae</taxon>
        <taxon>Paenibacillus</taxon>
    </lineage>
</organism>
<gene>
    <name evidence="9" type="ORF">DX130_05215</name>
</gene>
<feature type="transmembrane region" description="Helical" evidence="7">
    <location>
        <begin position="224"/>
        <end position="245"/>
    </location>
</feature>
<comment type="similarity">
    <text evidence="7">Belongs to the binding-protein-dependent transport system permease family.</text>
</comment>
<dbReference type="PANTHER" id="PTHR30151">
    <property type="entry name" value="ALKANE SULFONATE ABC TRANSPORTER-RELATED, MEMBRANE SUBUNIT"/>
    <property type="match status" value="1"/>
</dbReference>
<dbReference type="Proteomes" id="UP000261905">
    <property type="component" value="Unassembled WGS sequence"/>
</dbReference>
<dbReference type="Pfam" id="PF00528">
    <property type="entry name" value="BPD_transp_1"/>
    <property type="match status" value="1"/>
</dbReference>
<evidence type="ECO:0000259" key="8">
    <source>
        <dbReference type="PROSITE" id="PS50928"/>
    </source>
</evidence>
<reference evidence="9 10" key="1">
    <citation type="submission" date="2018-08" db="EMBL/GenBank/DDBJ databases">
        <title>Paenibacillus sp. M4BSY-1, whole genome shotgun sequence.</title>
        <authorList>
            <person name="Tuo L."/>
        </authorList>
    </citation>
    <scope>NUCLEOTIDE SEQUENCE [LARGE SCALE GENOMIC DNA]</scope>
    <source>
        <strain evidence="9 10">M4BSY-1</strain>
    </source>
</reference>
<feature type="transmembrane region" description="Helical" evidence="7">
    <location>
        <begin position="97"/>
        <end position="122"/>
    </location>
</feature>
<protein>
    <submittedName>
        <fullName evidence="9">ABC transporter permease</fullName>
    </submittedName>
</protein>
<dbReference type="EMBL" id="QUBQ01000001">
    <property type="protein sequence ID" value="REK76441.1"/>
    <property type="molecule type" value="Genomic_DNA"/>
</dbReference>
<keyword evidence="2 7" id="KW-0813">Transport</keyword>
<keyword evidence="5 7" id="KW-1133">Transmembrane helix</keyword>
<evidence type="ECO:0000256" key="7">
    <source>
        <dbReference type="RuleBase" id="RU363032"/>
    </source>
</evidence>
<feature type="transmembrane region" description="Helical" evidence="7">
    <location>
        <begin position="168"/>
        <end position="194"/>
    </location>
</feature>
<dbReference type="GO" id="GO:0055085">
    <property type="term" value="P:transmembrane transport"/>
    <property type="evidence" value="ECO:0007669"/>
    <property type="project" value="InterPro"/>
</dbReference>
<feature type="transmembrane region" description="Helical" evidence="7">
    <location>
        <begin position="128"/>
        <end position="147"/>
    </location>
</feature>
<dbReference type="RefSeq" id="WP_116043388.1">
    <property type="nucleotide sequence ID" value="NZ_QUBQ01000001.1"/>
</dbReference>
<name>A0A371PJQ8_9BACL</name>
<evidence type="ECO:0000256" key="5">
    <source>
        <dbReference type="ARBA" id="ARBA00022989"/>
    </source>
</evidence>
<evidence type="ECO:0000256" key="3">
    <source>
        <dbReference type="ARBA" id="ARBA00022475"/>
    </source>
</evidence>
<dbReference type="InterPro" id="IPR035906">
    <property type="entry name" value="MetI-like_sf"/>
</dbReference>
<evidence type="ECO:0000256" key="4">
    <source>
        <dbReference type="ARBA" id="ARBA00022692"/>
    </source>
</evidence>